<sequence>MQSGKAITLKYLYDHIEDSVLIFSCEKCSVYLVADEKQYADSLVKLEFKGVQCVRSVRTDCSPVVGIYPKEFGVSYFVELTESKWPVEAHQLYVYADASIEPRGRHFVVSNHDIFHEILAESFTETIIQPDDNEYDVVKSQLS</sequence>
<dbReference type="Proteomes" id="UP000002168">
    <property type="component" value="Chromosome"/>
</dbReference>
<evidence type="ECO:0000313" key="2">
    <source>
        <dbReference type="Proteomes" id="UP000002168"/>
    </source>
</evidence>
<dbReference type="RefSeq" id="WP_012326485.1">
    <property type="nucleotide sequence ID" value="NC_010506.1"/>
</dbReference>
<accession>B1KFI0</accession>
<dbReference type="STRING" id="392500.Swoo_3897"/>
<dbReference type="EMBL" id="CP000961">
    <property type="protein sequence ID" value="ACA88155.1"/>
    <property type="molecule type" value="Genomic_DNA"/>
</dbReference>
<gene>
    <name evidence="1" type="ordered locus">Swoo_3897</name>
</gene>
<evidence type="ECO:0000313" key="1">
    <source>
        <dbReference type="EMBL" id="ACA88155.1"/>
    </source>
</evidence>
<reference evidence="1 2" key="1">
    <citation type="submission" date="2008-02" db="EMBL/GenBank/DDBJ databases">
        <title>Complete sequence of Shewanella woodyi ATCC 51908.</title>
        <authorList>
            <consortium name="US DOE Joint Genome Institute"/>
            <person name="Copeland A."/>
            <person name="Lucas S."/>
            <person name="Lapidus A."/>
            <person name="Glavina del Rio T."/>
            <person name="Dalin E."/>
            <person name="Tice H."/>
            <person name="Bruce D."/>
            <person name="Goodwin L."/>
            <person name="Pitluck S."/>
            <person name="Sims D."/>
            <person name="Brettin T."/>
            <person name="Detter J.C."/>
            <person name="Han C."/>
            <person name="Kuske C.R."/>
            <person name="Schmutz J."/>
            <person name="Larimer F."/>
            <person name="Land M."/>
            <person name="Hauser L."/>
            <person name="Kyrpides N."/>
            <person name="Lykidis A."/>
            <person name="Zhao J.-S."/>
            <person name="Richardson P."/>
        </authorList>
    </citation>
    <scope>NUCLEOTIDE SEQUENCE [LARGE SCALE GENOMIC DNA]</scope>
    <source>
        <strain evidence="2">ATCC 51908 / MS32</strain>
    </source>
</reference>
<dbReference type="AlphaFoldDB" id="B1KFI0"/>
<organism evidence="1 2">
    <name type="scientific">Shewanella woodyi (strain ATCC 51908 / MS32)</name>
    <dbReference type="NCBI Taxonomy" id="392500"/>
    <lineage>
        <taxon>Bacteria</taxon>
        <taxon>Pseudomonadati</taxon>
        <taxon>Pseudomonadota</taxon>
        <taxon>Gammaproteobacteria</taxon>
        <taxon>Alteromonadales</taxon>
        <taxon>Shewanellaceae</taxon>
        <taxon>Shewanella</taxon>
    </lineage>
</organism>
<name>B1KFI0_SHEWM</name>
<protein>
    <submittedName>
        <fullName evidence="1">Uncharacterized protein</fullName>
    </submittedName>
</protein>
<dbReference type="HOGENOM" id="CLU_1804889_0_0_6"/>
<keyword evidence="2" id="KW-1185">Reference proteome</keyword>
<proteinExistence type="predicted"/>
<dbReference type="KEGG" id="swd:Swoo_3897"/>